<dbReference type="GO" id="GO:0005576">
    <property type="term" value="C:extracellular region"/>
    <property type="evidence" value="ECO:0007669"/>
    <property type="project" value="UniProtKB-SubCell"/>
</dbReference>
<evidence type="ECO:0000313" key="5">
    <source>
        <dbReference type="EMBL" id="KAG0264515.1"/>
    </source>
</evidence>
<protein>
    <recommendedName>
        <fullName evidence="4">Crinkler effector protein N-terminal domain-containing protein</fullName>
    </recommendedName>
</protein>
<evidence type="ECO:0000313" key="6">
    <source>
        <dbReference type="Proteomes" id="UP000807716"/>
    </source>
</evidence>
<dbReference type="EMBL" id="JAAAJB010000138">
    <property type="protein sequence ID" value="KAG0264515.1"/>
    <property type="molecule type" value="Genomic_DNA"/>
</dbReference>
<sequence>MTDNHTTLFCLIDGEATFKAFSIKAPPSGTVDDLKGLIKAKKTPRELDPTDDIADVFTEPPLKKTIHILVQPRSKTLFTY</sequence>
<evidence type="ECO:0000256" key="2">
    <source>
        <dbReference type="ARBA" id="ARBA00004613"/>
    </source>
</evidence>
<dbReference type="AlphaFoldDB" id="A0A9P6QAV9"/>
<gene>
    <name evidence="5" type="ORF">DFQ27_001184</name>
</gene>
<comment type="caution">
    <text evidence="5">The sequence shown here is derived from an EMBL/GenBank/DDBJ whole genome shotgun (WGS) entry which is preliminary data.</text>
</comment>
<evidence type="ECO:0000256" key="1">
    <source>
        <dbReference type="ARBA" id="ARBA00004340"/>
    </source>
</evidence>
<name>A0A9P6QAV9_9FUNG</name>
<reference evidence="5" key="1">
    <citation type="journal article" date="2020" name="Fungal Divers.">
        <title>Resolving the Mortierellaceae phylogeny through synthesis of multi-gene phylogenetics and phylogenomics.</title>
        <authorList>
            <person name="Vandepol N."/>
            <person name="Liber J."/>
            <person name="Desiro A."/>
            <person name="Na H."/>
            <person name="Kennedy M."/>
            <person name="Barry K."/>
            <person name="Grigoriev I.V."/>
            <person name="Miller A.N."/>
            <person name="O'Donnell K."/>
            <person name="Stajich J.E."/>
            <person name="Bonito G."/>
        </authorList>
    </citation>
    <scope>NUCLEOTIDE SEQUENCE</scope>
    <source>
        <strain evidence="5">BC1065</strain>
    </source>
</reference>
<keyword evidence="6" id="KW-1185">Reference proteome</keyword>
<dbReference type="OrthoDB" id="2409492at2759"/>
<evidence type="ECO:0000259" key="4">
    <source>
        <dbReference type="Pfam" id="PF20147"/>
    </source>
</evidence>
<dbReference type="InterPro" id="IPR045379">
    <property type="entry name" value="Crinkler_N"/>
</dbReference>
<proteinExistence type="predicted"/>
<evidence type="ECO:0000256" key="3">
    <source>
        <dbReference type="ARBA" id="ARBA00022525"/>
    </source>
</evidence>
<keyword evidence="3" id="KW-0964">Secreted</keyword>
<dbReference type="Pfam" id="PF20147">
    <property type="entry name" value="Crinkler"/>
    <property type="match status" value="1"/>
</dbReference>
<accession>A0A9P6QAV9</accession>
<dbReference type="GO" id="GO:0043657">
    <property type="term" value="C:host cell"/>
    <property type="evidence" value="ECO:0007669"/>
    <property type="project" value="UniProtKB-SubCell"/>
</dbReference>
<feature type="domain" description="Crinkler effector protein N-terminal" evidence="4">
    <location>
        <begin position="7"/>
        <end position="44"/>
    </location>
</feature>
<organism evidence="5 6">
    <name type="scientific">Actinomortierella ambigua</name>
    <dbReference type="NCBI Taxonomy" id="1343610"/>
    <lineage>
        <taxon>Eukaryota</taxon>
        <taxon>Fungi</taxon>
        <taxon>Fungi incertae sedis</taxon>
        <taxon>Mucoromycota</taxon>
        <taxon>Mortierellomycotina</taxon>
        <taxon>Mortierellomycetes</taxon>
        <taxon>Mortierellales</taxon>
        <taxon>Mortierellaceae</taxon>
        <taxon>Actinomortierella</taxon>
    </lineage>
</organism>
<dbReference type="Proteomes" id="UP000807716">
    <property type="component" value="Unassembled WGS sequence"/>
</dbReference>
<comment type="subcellular location">
    <subcellularLocation>
        <location evidence="1">Host cell</location>
    </subcellularLocation>
    <subcellularLocation>
        <location evidence="2">Secreted</location>
    </subcellularLocation>
</comment>